<dbReference type="Proteomes" id="UP000187000">
    <property type="component" value="Unassembled WGS sequence"/>
</dbReference>
<accession>A0ACC8S4P5</accession>
<name>A0ACC8S4P5_9ENTR</name>
<keyword evidence="2" id="KW-1185">Reference proteome</keyword>
<evidence type="ECO:0000313" key="2">
    <source>
        <dbReference type="Proteomes" id="UP000187000"/>
    </source>
</evidence>
<sequence length="432" mass="48512">MEIRMNSATIATWTASLLLSVCLTGCGPDEKPADTSAKTPIKLWVTPVENEEAFWKKMVTEWNNDPAHTPVEFTPIPVASSSEEAIMNAIASGTEPDITSNIFIGFASQLNEINQLEDLSKMPGFAELIKRRQMNEVMPAWEINGQQNVLPIYINPTVWWWRADLLKQYGFDQVPRRYDELYRLAEARHADNNGYVMQLTAGKNWWERWYDFIPLLYAQNGGKPYIAANQAQFNNADGQAVLTFMSKVFNSGWSSYDFTSAEDPLASGQVLASARGPWDIARYRKQFPAILKQIQIGPMLTQEGSEKPYTFGDSKGVAMFSTSKHKAEAWAFLQWVFGSAEHDLLWLEMVGMPPARADLLTNPLFVGYFADNPLEKQIASYVNVALPAAATTKTSDIQRSMTQMIERVIFRNDDPAAALDDSAREINGILKP</sequence>
<organism evidence="1 2">
    <name type="scientific">Enterobacter kobei</name>
    <dbReference type="NCBI Taxonomy" id="208224"/>
    <lineage>
        <taxon>Bacteria</taxon>
        <taxon>Pseudomonadati</taxon>
        <taxon>Pseudomonadota</taxon>
        <taxon>Gammaproteobacteria</taxon>
        <taxon>Enterobacterales</taxon>
        <taxon>Enterobacteriaceae</taxon>
        <taxon>Enterobacter</taxon>
        <taxon>Enterobacter cloacae complex</taxon>
    </lineage>
</organism>
<evidence type="ECO:0000313" key="1">
    <source>
        <dbReference type="EMBL" id="OLR18446.1"/>
    </source>
</evidence>
<dbReference type="EMBL" id="MKXD01000003">
    <property type="protein sequence ID" value="OLR18446.1"/>
    <property type="molecule type" value="Genomic_DNA"/>
</dbReference>
<reference evidence="1" key="1">
    <citation type="submission" date="2016-10" db="EMBL/GenBank/DDBJ databases">
        <authorList>
            <person name="Wang S."/>
            <person name="Zhu B."/>
        </authorList>
    </citation>
    <scope>NUCLEOTIDE SEQUENCE</scope>
    <source>
        <strain evidence="1">JCM 8580</strain>
    </source>
</reference>
<protein>
    <submittedName>
        <fullName evidence="1">Sugar ABC transporter substrate-binding protein</fullName>
    </submittedName>
</protein>
<gene>
    <name evidence="1" type="ORF">BH713_18370</name>
</gene>
<comment type="caution">
    <text evidence="1">The sequence shown here is derived from an EMBL/GenBank/DDBJ whole genome shotgun (WGS) entry which is preliminary data.</text>
</comment>
<proteinExistence type="predicted"/>